<accession>A0AAD1U4Y4</accession>
<sequence length="264" mass="30669">MFKKINFDRQKSIELKSKTLVRKRQEKYREPKSIHTTRPTYFKNTSGLSKLESIDYTKVSVLPTKVFHNPITISFKKNKDPKSHPRELILSLDTEDCNDAKNDNSSSRSQQGRSLPPISQTSKINLYQHAFDADSNRKQRTPLIQKYTHHIKESHPCVPAIEMDSHDPKKASNIAQNLMRALNAKYRKIGRTRSKKFKKIQSYRDQIRDGFESTYLDEKLFSKLPESLISRNKAIDKTDNSMKVKLEKLNLQGTSIPRISSKYL</sequence>
<comment type="caution">
    <text evidence="2">The sequence shown here is derived from an EMBL/GenBank/DDBJ whole genome shotgun (WGS) entry which is preliminary data.</text>
</comment>
<evidence type="ECO:0000313" key="3">
    <source>
        <dbReference type="Proteomes" id="UP001295684"/>
    </source>
</evidence>
<dbReference type="EMBL" id="CAMPGE010002649">
    <property type="protein sequence ID" value="CAI2361460.1"/>
    <property type="molecule type" value="Genomic_DNA"/>
</dbReference>
<proteinExistence type="predicted"/>
<evidence type="ECO:0000256" key="1">
    <source>
        <dbReference type="SAM" id="MobiDB-lite"/>
    </source>
</evidence>
<evidence type="ECO:0000313" key="2">
    <source>
        <dbReference type="EMBL" id="CAI2361460.1"/>
    </source>
</evidence>
<name>A0AAD1U4Y4_EUPCR</name>
<feature type="compositionally biased region" description="Polar residues" evidence="1">
    <location>
        <begin position="103"/>
        <end position="121"/>
    </location>
</feature>
<keyword evidence="3" id="KW-1185">Reference proteome</keyword>
<dbReference type="Proteomes" id="UP001295684">
    <property type="component" value="Unassembled WGS sequence"/>
</dbReference>
<dbReference type="AlphaFoldDB" id="A0AAD1U4Y4"/>
<protein>
    <submittedName>
        <fullName evidence="2">Uncharacterized protein</fullName>
    </submittedName>
</protein>
<gene>
    <name evidence="2" type="ORF">ECRASSUSDP1_LOCUS2771</name>
</gene>
<organism evidence="2 3">
    <name type="scientific">Euplotes crassus</name>
    <dbReference type="NCBI Taxonomy" id="5936"/>
    <lineage>
        <taxon>Eukaryota</taxon>
        <taxon>Sar</taxon>
        <taxon>Alveolata</taxon>
        <taxon>Ciliophora</taxon>
        <taxon>Intramacronucleata</taxon>
        <taxon>Spirotrichea</taxon>
        <taxon>Hypotrichia</taxon>
        <taxon>Euplotida</taxon>
        <taxon>Euplotidae</taxon>
        <taxon>Moneuplotes</taxon>
    </lineage>
</organism>
<reference evidence="2" key="1">
    <citation type="submission" date="2023-07" db="EMBL/GenBank/DDBJ databases">
        <authorList>
            <consortium name="AG Swart"/>
            <person name="Singh M."/>
            <person name="Singh A."/>
            <person name="Seah K."/>
            <person name="Emmerich C."/>
        </authorList>
    </citation>
    <scope>NUCLEOTIDE SEQUENCE</scope>
    <source>
        <strain evidence="2">DP1</strain>
    </source>
</reference>
<feature type="region of interest" description="Disordered" evidence="1">
    <location>
        <begin position="93"/>
        <end position="121"/>
    </location>
</feature>